<dbReference type="OrthoDB" id="3531920at2"/>
<accession>A0A132MUF2</accession>
<dbReference type="InterPro" id="IPR046080">
    <property type="entry name" value="DUF6098"/>
</dbReference>
<dbReference type="Pfam" id="PF19593">
    <property type="entry name" value="DUF6098"/>
    <property type="match status" value="1"/>
</dbReference>
<dbReference type="AlphaFoldDB" id="A0A132MUF2"/>
<evidence type="ECO:0000313" key="2">
    <source>
        <dbReference type="Proteomes" id="UP000070188"/>
    </source>
</evidence>
<comment type="caution">
    <text evidence="1">The sequence shown here is derived from an EMBL/GenBank/DDBJ whole genome shotgun (WGS) entry which is preliminary data.</text>
</comment>
<dbReference type="RefSeq" id="WP_066887048.1">
    <property type="nucleotide sequence ID" value="NZ_LAXD01000001.1"/>
</dbReference>
<dbReference type="EMBL" id="LAXD01000001">
    <property type="protein sequence ID" value="KWX00992.1"/>
    <property type="molecule type" value="Genomic_DNA"/>
</dbReference>
<reference evidence="2" key="1">
    <citation type="submission" date="2015-04" db="EMBL/GenBank/DDBJ databases">
        <title>Physiological reanalysis, assessment of diazotrophy, and genome sequences of multiple isolates of Streptomyces thermoautotrophicus.</title>
        <authorList>
            <person name="MacKellar D.C."/>
            <person name="Lieber L."/>
            <person name="Norman J."/>
            <person name="Bolger A."/>
            <person name="Tobin C."/>
            <person name="Murray J.W."/>
            <person name="Chang R."/>
            <person name="Ford T."/>
            <person name="Nguyen P.Q."/>
            <person name="Woodward J."/>
            <person name="Permingeat H."/>
            <person name="Joshi N.S."/>
            <person name="Silver P.A."/>
            <person name="Usadel B."/>
            <person name="Rutherford A.W."/>
            <person name="Friesen M."/>
            <person name="Prell J."/>
        </authorList>
    </citation>
    <scope>NUCLEOTIDE SEQUENCE [LARGE SCALE GENOMIC DNA]</scope>
    <source>
        <strain evidence="2">H1</strain>
    </source>
</reference>
<dbReference type="Proteomes" id="UP000070188">
    <property type="component" value="Unassembled WGS sequence"/>
</dbReference>
<name>A0A132MUF2_9ACTN</name>
<proteinExistence type="predicted"/>
<organism evidence="1 2">
    <name type="scientific">Carbonactinospora thermoautotrophica</name>
    <dbReference type="NCBI Taxonomy" id="1469144"/>
    <lineage>
        <taxon>Bacteria</taxon>
        <taxon>Bacillati</taxon>
        <taxon>Actinomycetota</taxon>
        <taxon>Actinomycetes</taxon>
        <taxon>Kitasatosporales</taxon>
        <taxon>Carbonactinosporaceae</taxon>
        <taxon>Carbonactinospora</taxon>
    </lineage>
</organism>
<dbReference type="STRING" id="1469144.LI90_2020"/>
<evidence type="ECO:0000313" key="1">
    <source>
        <dbReference type="EMBL" id="KWX00992.1"/>
    </source>
</evidence>
<dbReference type="PATRIC" id="fig|1469144.10.peg.2191"/>
<sequence length="147" mass="16669">MSEQELPTLRTLAELVDLVTHRRGLFVRWSRGPEADARGRSRDDLTGTRMSGLSANPLDVAAWWGDRPVRLWVARRLHDYCHLPREKGPQVRPWVLEGEEVDRGPDNEPLVSCQRAVAWIGEEAIAEATALVEDQSHDWGPLRRTDG</sequence>
<protein>
    <submittedName>
        <fullName evidence="1">Uncharacterized protein</fullName>
    </submittedName>
</protein>
<keyword evidence="2" id="KW-1185">Reference proteome</keyword>
<gene>
    <name evidence="1" type="ORF">LI90_2020</name>
</gene>